<sequence length="331" mass="35981">MALPAPEDEPRRHPPPGHVARWKPSRAAGALAIVAATGLGLTGLSTADARVTDTAQPAQSAPLTDRASPGRPSTPAPTGWTLVWNDEFTGNALNRASWNVENDSTFGDGNQELACLLDRPENVSVADGLLTITARDEPSPIVCGGRDARFPDGRRYTSGMLTTKNKVDFEYGRFEIRARTPLAQGTSKGLWPAFWLRPSASKVGEVDILEAIGTGASDPFRANRVVQTIHYDYEPTFLQEGTDYDMLAGTTAGGFHDYALEWAPGSLIWFVDGVRTFERNTATTPWLDTAFVGRFFMRLNLAVGGSWPGSPDADTSFPASFQVDFVRVYQR</sequence>
<dbReference type="RefSeq" id="WP_161498676.1">
    <property type="nucleotide sequence ID" value="NZ_MPZN01000007.1"/>
</dbReference>
<evidence type="ECO:0000259" key="3">
    <source>
        <dbReference type="PROSITE" id="PS51762"/>
    </source>
</evidence>
<dbReference type="Proteomes" id="UP000237755">
    <property type="component" value="Unassembled WGS sequence"/>
</dbReference>
<accession>A0ABX5AZW7</accession>
<protein>
    <recommendedName>
        <fullName evidence="3">GH16 domain-containing protein</fullName>
    </recommendedName>
</protein>
<keyword evidence="5" id="KW-1185">Reference proteome</keyword>
<dbReference type="InterPro" id="IPR050546">
    <property type="entry name" value="Glycosyl_Hydrlase_16"/>
</dbReference>
<feature type="region of interest" description="Disordered" evidence="2">
    <location>
        <begin position="54"/>
        <end position="79"/>
    </location>
</feature>
<organism evidence="4 5">
    <name type="scientific">Microterricola pindariensis</name>
    <dbReference type="NCBI Taxonomy" id="478010"/>
    <lineage>
        <taxon>Bacteria</taxon>
        <taxon>Bacillati</taxon>
        <taxon>Actinomycetota</taxon>
        <taxon>Actinomycetes</taxon>
        <taxon>Micrococcales</taxon>
        <taxon>Microbacteriaceae</taxon>
        <taxon>Microterricola</taxon>
    </lineage>
</organism>
<evidence type="ECO:0000256" key="2">
    <source>
        <dbReference type="SAM" id="MobiDB-lite"/>
    </source>
</evidence>
<dbReference type="Gene3D" id="2.60.120.200">
    <property type="match status" value="1"/>
</dbReference>
<gene>
    <name evidence="4" type="ORF">GY24_03765</name>
</gene>
<dbReference type="InterPro" id="IPR000757">
    <property type="entry name" value="Beta-glucanase-like"/>
</dbReference>
<evidence type="ECO:0000313" key="4">
    <source>
        <dbReference type="EMBL" id="PPL19879.1"/>
    </source>
</evidence>
<evidence type="ECO:0000256" key="1">
    <source>
        <dbReference type="ARBA" id="ARBA00006865"/>
    </source>
</evidence>
<dbReference type="PROSITE" id="PS51762">
    <property type="entry name" value="GH16_2"/>
    <property type="match status" value="1"/>
</dbReference>
<comment type="similarity">
    <text evidence="1">Belongs to the glycosyl hydrolase 16 family.</text>
</comment>
<dbReference type="PANTHER" id="PTHR10963:SF55">
    <property type="entry name" value="GLYCOSIDE HYDROLASE FAMILY 16 PROTEIN"/>
    <property type="match status" value="1"/>
</dbReference>
<feature type="region of interest" description="Disordered" evidence="2">
    <location>
        <begin position="1"/>
        <end position="22"/>
    </location>
</feature>
<dbReference type="PANTHER" id="PTHR10963">
    <property type="entry name" value="GLYCOSYL HYDROLASE-RELATED"/>
    <property type="match status" value="1"/>
</dbReference>
<comment type="caution">
    <text evidence="4">The sequence shown here is derived from an EMBL/GenBank/DDBJ whole genome shotgun (WGS) entry which is preliminary data.</text>
</comment>
<dbReference type="EMBL" id="MPZN01000007">
    <property type="protein sequence ID" value="PPL19879.1"/>
    <property type="molecule type" value="Genomic_DNA"/>
</dbReference>
<dbReference type="CDD" id="cd08023">
    <property type="entry name" value="GH16_laminarinase_like"/>
    <property type="match status" value="1"/>
</dbReference>
<dbReference type="Pfam" id="PF00722">
    <property type="entry name" value="Glyco_hydro_16"/>
    <property type="match status" value="1"/>
</dbReference>
<feature type="domain" description="GH16" evidence="3">
    <location>
        <begin position="69"/>
        <end position="331"/>
    </location>
</feature>
<evidence type="ECO:0000313" key="5">
    <source>
        <dbReference type="Proteomes" id="UP000237755"/>
    </source>
</evidence>
<proteinExistence type="inferred from homology"/>
<dbReference type="InterPro" id="IPR013320">
    <property type="entry name" value="ConA-like_dom_sf"/>
</dbReference>
<reference evidence="4 5" key="1">
    <citation type="journal article" date="2008" name="Int. J. Syst. Evol. Microbiol.">
        <title>Leifsonia pindariensis sp. nov., isolated from the Pindari glacier of the Indian Himalayas, and emended description of the genus Leifsonia.</title>
        <authorList>
            <person name="Reddy G.S."/>
            <person name="Prabagaran S.R."/>
            <person name="Shivaji S."/>
        </authorList>
    </citation>
    <scope>NUCLEOTIDE SEQUENCE [LARGE SCALE GENOMIC DNA]</scope>
    <source>
        <strain evidence="4 5">PON 10</strain>
    </source>
</reference>
<dbReference type="SUPFAM" id="SSF49899">
    <property type="entry name" value="Concanavalin A-like lectins/glucanases"/>
    <property type="match status" value="1"/>
</dbReference>
<name>A0ABX5AZW7_9MICO</name>